<comment type="caution">
    <text evidence="4">The sequence shown here is derived from an EMBL/GenBank/DDBJ whole genome shotgun (WGS) entry which is preliminary data.</text>
</comment>
<name>A0A0F5K4S9_9BURK</name>
<dbReference type="PATRIC" id="fig|28092.6.peg.723"/>
<evidence type="ECO:0000256" key="2">
    <source>
        <dbReference type="ARBA" id="ARBA00023002"/>
    </source>
</evidence>
<organism evidence="4 5">
    <name type="scientific">Robbsia andropogonis</name>
    <dbReference type="NCBI Taxonomy" id="28092"/>
    <lineage>
        <taxon>Bacteria</taxon>
        <taxon>Pseudomonadati</taxon>
        <taxon>Pseudomonadota</taxon>
        <taxon>Betaproteobacteria</taxon>
        <taxon>Burkholderiales</taxon>
        <taxon>Burkholderiaceae</taxon>
        <taxon>Robbsia</taxon>
    </lineage>
</organism>
<evidence type="ECO:0000313" key="4">
    <source>
        <dbReference type="EMBL" id="KKB65088.1"/>
    </source>
</evidence>
<dbReference type="Gene3D" id="3.60.130.10">
    <property type="entry name" value="Clavaminate synthase-like"/>
    <property type="match status" value="1"/>
</dbReference>
<dbReference type="InterPro" id="IPR003819">
    <property type="entry name" value="TauD/TfdA-like"/>
</dbReference>
<dbReference type="STRING" id="28092.WM40_03065"/>
<keyword evidence="5" id="KW-1185">Reference proteome</keyword>
<comment type="cofactor">
    <cofactor evidence="1">
        <name>Fe(2+)</name>
        <dbReference type="ChEBI" id="CHEBI:29033"/>
    </cofactor>
</comment>
<dbReference type="AlphaFoldDB" id="A0A0F5K4S9"/>
<dbReference type="PANTHER" id="PTHR10696:SF21">
    <property type="entry name" value="TAUD_TFDA-LIKE DOMAIN-CONTAINING PROTEIN"/>
    <property type="match status" value="1"/>
</dbReference>
<dbReference type="InterPro" id="IPR050411">
    <property type="entry name" value="AlphaKG_dependent_hydroxylases"/>
</dbReference>
<dbReference type="PANTHER" id="PTHR10696">
    <property type="entry name" value="GAMMA-BUTYROBETAINE HYDROXYLASE-RELATED"/>
    <property type="match status" value="1"/>
</dbReference>
<dbReference type="GO" id="GO:0016706">
    <property type="term" value="F:2-oxoglutarate-dependent dioxygenase activity"/>
    <property type="evidence" value="ECO:0007669"/>
    <property type="project" value="UniProtKB-ARBA"/>
</dbReference>
<keyword evidence="2" id="KW-0560">Oxidoreductase</keyword>
<gene>
    <name evidence="4" type="ORF">WM40_03065</name>
</gene>
<dbReference type="InterPro" id="IPR042098">
    <property type="entry name" value="TauD-like_sf"/>
</dbReference>
<protein>
    <submittedName>
        <fullName evidence="4">Syringomycin synthesis regulator SyrP</fullName>
    </submittedName>
</protein>
<evidence type="ECO:0000313" key="5">
    <source>
        <dbReference type="Proteomes" id="UP000033618"/>
    </source>
</evidence>
<dbReference type="Proteomes" id="UP000033618">
    <property type="component" value="Unassembled WGS sequence"/>
</dbReference>
<feature type="domain" description="TauD/TfdA-like" evidence="3">
    <location>
        <begin position="61"/>
        <end position="353"/>
    </location>
</feature>
<accession>A0A0F5K4S9</accession>
<dbReference type="SUPFAM" id="SSF51197">
    <property type="entry name" value="Clavaminate synthase-like"/>
    <property type="match status" value="1"/>
</dbReference>
<sequence>MHATDYADTRLVHAANCLGARDVICTHLAECGTLPLCVSPRDPVLASSSTAFVAWYGERLDIIGALLDEYGAILWRGFAVPDTASFGTLGALYPPHSHGYTAGAAPRKAIADQVYESTRMPPPFKIGLHQEMAYMATYPRLLAFYCSVPAEAGGETPICDMRRVTARLPAAVRERFSARGVMYLRNFAPPQRRDDTNQNPLFAEYHRPWDEAFDTTERTEVERLCAERKLGCTWLDDGSITVSHVGPAMVAHPRTADIVWFNQASAQHPNPRSMGDLSYRQLQRVFGTRAAFPYEIRYGDGSEMPYDDLVAVYDAMDHEEVAFAWRTGDVLVIDNLLTAHGRNPYRGTRQTHVMLLDYPDTRS</sequence>
<evidence type="ECO:0000256" key="1">
    <source>
        <dbReference type="ARBA" id="ARBA00001954"/>
    </source>
</evidence>
<reference evidence="4 5" key="1">
    <citation type="submission" date="2015-03" db="EMBL/GenBank/DDBJ databases">
        <title>Draft Genome Sequence of Burkholderia andropogonis type strain ICMP2807, isolated from Sorghum bicolor.</title>
        <authorList>
            <person name="Lopes-Santos L."/>
            <person name="Castro D.B."/>
            <person name="Ottoboni L.M."/>
            <person name="Park D."/>
            <person name="Weirc B.S."/>
            <person name="Destefano S.A."/>
        </authorList>
    </citation>
    <scope>NUCLEOTIDE SEQUENCE [LARGE SCALE GENOMIC DNA]</scope>
    <source>
        <strain evidence="4 5">ICMP2807</strain>
    </source>
</reference>
<proteinExistence type="predicted"/>
<dbReference type="Pfam" id="PF02668">
    <property type="entry name" value="TauD"/>
    <property type="match status" value="1"/>
</dbReference>
<dbReference type="EMBL" id="LAQU01000002">
    <property type="protein sequence ID" value="KKB65088.1"/>
    <property type="molecule type" value="Genomic_DNA"/>
</dbReference>
<evidence type="ECO:0000259" key="3">
    <source>
        <dbReference type="Pfam" id="PF02668"/>
    </source>
</evidence>